<dbReference type="Proteomes" id="UP000203413">
    <property type="component" value="Segment"/>
</dbReference>
<evidence type="ECO:0000313" key="1">
    <source>
        <dbReference type="EMBL" id="AII15830.1"/>
    </source>
</evidence>
<evidence type="ECO:0000313" key="2">
    <source>
        <dbReference type="Proteomes" id="UP000203413"/>
    </source>
</evidence>
<accession>A0A076FDX5</accession>
<protein>
    <submittedName>
        <fullName evidence="1">Uncharacterized protein</fullName>
    </submittedName>
</protein>
<dbReference type="RefSeq" id="YP_009051880.1">
    <property type="nucleotide sequence ID" value="NC_024692.1"/>
</dbReference>
<dbReference type="GeneID" id="20098348"/>
<name>A0A076FDX5_9VIRU</name>
<dbReference type="KEGG" id="vg:20098348"/>
<reference evidence="1 2" key="1">
    <citation type="journal article" date="2014" name="BMC Genomics">
        <title>The genome and occlusion bodies of marine Penaeus monodon nudivirus (PmNV, also known as MBV and PemoNPV) suggest that it should be assigned to a new nudivirus genus that is distinct from the terrestrial nudiviruses.</title>
        <authorList>
            <person name="Yang Y.T."/>
            <person name="Lee D.Y."/>
            <person name="Wang Y."/>
            <person name="Hu J.M."/>
            <person name="Li W.H."/>
            <person name="Leu J.H."/>
            <person name="Chang G.D."/>
            <person name="Ke H.M."/>
            <person name="Kang S.T."/>
            <person name="Lin S.S."/>
            <person name="Kou G.H."/>
            <person name="Lo C.F."/>
        </authorList>
    </citation>
    <scope>NUCLEOTIDE SEQUENCE [LARGE SCALE GENOMIC DNA]</scope>
    <source>
        <strain evidence="1">Indonesia</strain>
    </source>
</reference>
<dbReference type="EMBL" id="KJ184318">
    <property type="protein sequence ID" value="AII15830.1"/>
    <property type="molecule type" value="Genomic_DNA"/>
</dbReference>
<organism evidence="1 2">
    <name type="scientific">Penaeus monodon nudivirus</name>
    <dbReference type="NCBI Taxonomy" id="1529056"/>
    <lineage>
        <taxon>Viruses</taxon>
        <taxon>Viruses incertae sedis</taxon>
        <taxon>Naldaviricetes</taxon>
        <taxon>Lefavirales</taxon>
        <taxon>Nudiviridae</taxon>
        <taxon>Gammanudivirus</taxon>
        <taxon>Gammanudivirus pemonodonis</taxon>
    </lineage>
</organism>
<proteinExistence type="predicted"/>
<gene>
    <name evidence="1" type="ORF">PmNV_042</name>
</gene>
<sequence length="616" mass="72315">MYYTYYNKVPKYVGYQYIIQNSKAKQYFQENPQVMEELYTKEELAACENYRHTNRINKIHKRGEYLPIQHYNAFRQYTYTYNLALLVDNSMSKLIEFAYNQFNKYCIKYIAITLVIKHKEKIKYEQMKRKKKKPVYPEARGSTHEKPTKIKADKIKEEPLNLDDSAYMNDDQEMIDMVYDQLESQKIDENHPLVGSYLKYDIEELKIQLKEPSVLLKFYQAWLFECDWEQLFDFLEKQLATEFYYAAMMKLLLYLIWNVVKLTCISPQKNSHNKNLSTMLQNYMYNDVIDQLKTWTRMYKYSEYELAGQDINSNIRAHDLKSFKDLARNTSDIYMHLISNPVSFTIKEMEFDNIGIIIKIVEYTNDNFNKHTFDLLSVTHTYNNYKFDLSKTSWKLRLEKLKEIFIAAGQPNLITSIITVHPIEIRKIQFDNLPCSGTTVCHYIRTSGQGSGTLFYRTKNRRVRNGNSYNQPSKRFRKITIQDLILKKIPKNVNIEMPESQAQETKFNPLATNSLSSVVPHKTFIDYIMERLTTLNSSASYPLISTNQDPGRGTFSPPLLPPLIQQSASQLNHNQSPLTSPIPSPDHNISEEYIGSILRANGGNLAFAEFNKDDYV</sequence>
<keyword evidence="2" id="KW-1185">Reference proteome</keyword>